<dbReference type="Proteomes" id="UP001284601">
    <property type="component" value="Unassembled WGS sequence"/>
</dbReference>
<sequence>MVSNDHLRAVAELEDSVSETGEARARRTRLFRWLTASQFEAIDFSSNTRRWFLREVDRLLAAPAAREALTAVLAANDAKSEKYLGDWLEDGAT</sequence>
<dbReference type="RefSeq" id="WP_318595277.1">
    <property type="nucleotide sequence ID" value="NZ_JAWSTH010000002.1"/>
</dbReference>
<reference evidence="2" key="1">
    <citation type="submission" date="2023-07" db="EMBL/GenBank/DDBJ databases">
        <title>Conexibacter stalactiti sp. nov., isolated from stalactites in a lava cave and emended description of the genus Conexibacter.</title>
        <authorList>
            <person name="Lee S.D."/>
        </authorList>
    </citation>
    <scope>NUCLEOTIDE SEQUENCE [LARGE SCALE GENOMIC DNA]</scope>
    <source>
        <strain evidence="2">KCTC 39840</strain>
    </source>
</reference>
<organism evidence="1 2">
    <name type="scientific">Conexibacter stalactiti</name>
    <dbReference type="NCBI Taxonomy" id="1940611"/>
    <lineage>
        <taxon>Bacteria</taxon>
        <taxon>Bacillati</taxon>
        <taxon>Actinomycetota</taxon>
        <taxon>Thermoleophilia</taxon>
        <taxon>Solirubrobacterales</taxon>
        <taxon>Conexibacteraceae</taxon>
        <taxon>Conexibacter</taxon>
    </lineage>
</organism>
<reference evidence="1 2" key="2">
    <citation type="submission" date="2023-10" db="EMBL/GenBank/DDBJ databases">
        <authorList>
            <person name="Han X.F."/>
        </authorList>
    </citation>
    <scope>NUCLEOTIDE SEQUENCE [LARGE SCALE GENOMIC DNA]</scope>
    <source>
        <strain evidence="1 2">KCTC 39840</strain>
    </source>
</reference>
<name>A0ABU4HI70_9ACTN</name>
<gene>
    <name evidence="1" type="ORF">R7226_01615</name>
</gene>
<accession>A0ABU4HI70</accession>
<protein>
    <submittedName>
        <fullName evidence="1">Uncharacterized protein</fullName>
    </submittedName>
</protein>
<comment type="caution">
    <text evidence="1">The sequence shown here is derived from an EMBL/GenBank/DDBJ whole genome shotgun (WGS) entry which is preliminary data.</text>
</comment>
<keyword evidence="2" id="KW-1185">Reference proteome</keyword>
<evidence type="ECO:0000313" key="1">
    <source>
        <dbReference type="EMBL" id="MDW5593016.1"/>
    </source>
</evidence>
<dbReference type="EMBL" id="JAWSTH010000002">
    <property type="protein sequence ID" value="MDW5593016.1"/>
    <property type="molecule type" value="Genomic_DNA"/>
</dbReference>
<proteinExistence type="predicted"/>
<evidence type="ECO:0000313" key="2">
    <source>
        <dbReference type="Proteomes" id="UP001284601"/>
    </source>
</evidence>